<dbReference type="Proteomes" id="UP000241587">
    <property type="component" value="Unassembled WGS sequence"/>
</dbReference>
<evidence type="ECO:0000313" key="2">
    <source>
        <dbReference type="Proteomes" id="UP000241587"/>
    </source>
</evidence>
<dbReference type="OrthoDB" id="4521980at2759"/>
<accession>A0A2T4GT52</accession>
<proteinExistence type="predicted"/>
<organism evidence="1 2">
    <name type="scientific">Fusarium culmorum</name>
    <dbReference type="NCBI Taxonomy" id="5516"/>
    <lineage>
        <taxon>Eukaryota</taxon>
        <taxon>Fungi</taxon>
        <taxon>Dikarya</taxon>
        <taxon>Ascomycota</taxon>
        <taxon>Pezizomycotina</taxon>
        <taxon>Sordariomycetes</taxon>
        <taxon>Hypocreomycetidae</taxon>
        <taxon>Hypocreales</taxon>
        <taxon>Nectriaceae</taxon>
        <taxon>Fusarium</taxon>
    </lineage>
</organism>
<keyword evidence="2" id="KW-1185">Reference proteome</keyword>
<reference evidence="1 2" key="1">
    <citation type="submission" date="2018-02" db="EMBL/GenBank/DDBJ databases">
        <title>Fusarium culmorum secondary metabolites in fungal-bacterial-plant interactions.</title>
        <authorList>
            <person name="Schmidt R."/>
        </authorList>
    </citation>
    <scope>NUCLEOTIDE SEQUENCE [LARGE SCALE GENOMIC DNA]</scope>
    <source>
        <strain evidence="1 2">PV</strain>
    </source>
</reference>
<dbReference type="EMBL" id="PVEM01000006">
    <property type="protein sequence ID" value="PTD06735.1"/>
    <property type="molecule type" value="Genomic_DNA"/>
</dbReference>
<name>A0A2T4GT52_FUSCU</name>
<sequence length="126" mass="14680">MTSNNKPERASFNDIEPIKVPLSAEWGIRVPGREMIKLIYGFTPRDMDDRWMCCTDGPDKEGNIRVRKVPAEAYNNEKVIEREGGVITKIVWEKPEKDEWEPMNEERAKEFAVNFSKSWMKCDLKG</sequence>
<gene>
    <name evidence="1" type="ORF">FCULG_00006201</name>
</gene>
<comment type="caution">
    <text evidence="1">The sequence shown here is derived from an EMBL/GenBank/DDBJ whole genome shotgun (WGS) entry which is preliminary data.</text>
</comment>
<evidence type="ECO:0000313" key="1">
    <source>
        <dbReference type="EMBL" id="PTD06735.1"/>
    </source>
</evidence>
<dbReference type="OMA" id="KEFAVNF"/>
<protein>
    <submittedName>
        <fullName evidence="1">Uncharacterized protein</fullName>
    </submittedName>
</protein>
<dbReference type="AlphaFoldDB" id="A0A2T4GT52"/>